<dbReference type="PROSITE" id="PS51257">
    <property type="entry name" value="PROKAR_LIPOPROTEIN"/>
    <property type="match status" value="1"/>
</dbReference>
<gene>
    <name evidence="8" type="ORF">F6S82_07315</name>
    <name evidence="9" type="ORF">GA574_03575</name>
    <name evidence="10" type="ORF">GAZ26_24215</name>
</gene>
<evidence type="ECO:0000256" key="5">
    <source>
        <dbReference type="ARBA" id="ARBA00023237"/>
    </source>
</evidence>
<comment type="similarity">
    <text evidence="2">Belongs to the SusD family.</text>
</comment>
<keyword evidence="4" id="KW-0472">Membrane</keyword>
<organism evidence="9 12">
    <name type="scientific">Bacteroides xylanisolvens</name>
    <dbReference type="NCBI Taxonomy" id="371601"/>
    <lineage>
        <taxon>Bacteria</taxon>
        <taxon>Pseudomonadati</taxon>
        <taxon>Bacteroidota</taxon>
        <taxon>Bacteroidia</taxon>
        <taxon>Bacteroidales</taxon>
        <taxon>Bacteroidaceae</taxon>
        <taxon>Bacteroides</taxon>
    </lineage>
</organism>
<dbReference type="GO" id="GO:0009279">
    <property type="term" value="C:cell outer membrane"/>
    <property type="evidence" value="ECO:0007669"/>
    <property type="project" value="UniProtKB-SubCell"/>
</dbReference>
<evidence type="ECO:0000259" key="7">
    <source>
        <dbReference type="Pfam" id="PF14322"/>
    </source>
</evidence>
<dbReference type="Gene3D" id="1.25.40.390">
    <property type="match status" value="1"/>
</dbReference>
<name>A0A5N0M928_9BACE</name>
<feature type="domain" description="RagB/SusD" evidence="6">
    <location>
        <begin position="286"/>
        <end position="546"/>
    </location>
</feature>
<dbReference type="RefSeq" id="WP_141409162.1">
    <property type="nucleotide sequence ID" value="NZ_CAKOCS010000051.1"/>
</dbReference>
<dbReference type="Pfam" id="PF07980">
    <property type="entry name" value="SusD_RagB"/>
    <property type="match status" value="1"/>
</dbReference>
<reference evidence="12 13" key="3">
    <citation type="journal article" date="2019" name="Nat. Med.">
        <title>A library of human gut bacterial isolates paired with longitudinal multiomics data enables mechanistic microbiome research.</title>
        <authorList>
            <person name="Poyet M."/>
            <person name="Groussin M."/>
            <person name="Gibbons S.M."/>
            <person name="Avila-Pacheco J."/>
            <person name="Jiang X."/>
            <person name="Kearney S.M."/>
            <person name="Perrotta A.R."/>
            <person name="Berdy B."/>
            <person name="Zhao S."/>
            <person name="Lieberman T.D."/>
            <person name="Swanson P.K."/>
            <person name="Smith M."/>
            <person name="Roesemann S."/>
            <person name="Alexander J.E."/>
            <person name="Rich S.A."/>
            <person name="Livny J."/>
            <person name="Vlamakis H."/>
            <person name="Clish C."/>
            <person name="Bullock K."/>
            <person name="Deik A."/>
            <person name="Scott J."/>
            <person name="Pierce K.A."/>
            <person name="Xavier R.J."/>
            <person name="Alm E.J."/>
        </authorList>
    </citation>
    <scope>NUCLEOTIDE SEQUENCE [LARGE SCALE GENOMIC DNA]</scope>
    <source>
        <strain evidence="10 13">BIOML-A7</strain>
        <strain evidence="9 12">BIOML-A74</strain>
    </source>
</reference>
<dbReference type="Proteomes" id="UP000435059">
    <property type="component" value="Unassembled WGS sequence"/>
</dbReference>
<reference evidence="11" key="1">
    <citation type="journal article" date="2018" name="J. Anim. Genet.">
        <title>Acquired interbacterial defense systems protect against interspecies antagonism in the human gut microbiome.</title>
        <authorList>
            <person name="Ross B.D."/>
            <person name="Verster A.J."/>
            <person name="Radey M.C."/>
            <person name="Schmidtke D.T."/>
            <person name="Pope C.E."/>
            <person name="Hoffman L.R."/>
            <person name="Hajjar A."/>
            <person name="Peterson S.B."/>
            <person name="Borenstein E."/>
            <person name="Mougous J."/>
        </authorList>
    </citation>
    <scope>NUCLEOTIDE SEQUENCE [LARGE SCALE GENOMIC DNA]</scope>
    <source>
        <strain evidence="11">H204</strain>
    </source>
</reference>
<comment type="subcellular location">
    <subcellularLocation>
        <location evidence="1">Cell outer membrane</location>
    </subcellularLocation>
</comment>
<proteinExistence type="inferred from homology"/>
<evidence type="ECO:0000313" key="11">
    <source>
        <dbReference type="Proteomes" id="UP000327007"/>
    </source>
</evidence>
<evidence type="ECO:0000313" key="12">
    <source>
        <dbReference type="Proteomes" id="UP000435059"/>
    </source>
</evidence>
<evidence type="ECO:0000256" key="4">
    <source>
        <dbReference type="ARBA" id="ARBA00023136"/>
    </source>
</evidence>
<dbReference type="Pfam" id="PF14322">
    <property type="entry name" value="SusD-like_3"/>
    <property type="match status" value="1"/>
</dbReference>
<keyword evidence="5" id="KW-0998">Cell outer membrane</keyword>
<dbReference type="SUPFAM" id="SSF48452">
    <property type="entry name" value="TPR-like"/>
    <property type="match status" value="1"/>
</dbReference>
<accession>A0A5N0M928</accession>
<sequence length="546" mass="63284">MKIKRLYLLGIGLMFTSQFLTSCHDLLEKDPTDSYSETVAWSSESSLDMYVTYLYKPLNGLSNFSSLSLTDGYTDLVKYGNGVPQTWSAHNKILLQQNTITSDNNPMSSWGLYTDIFRENVFLRDAGIYGNKFSEDFLNIRIAEIRFIRAVNYARMIRIFGGVILRDETNGVDSEGQKDKARATEAESWDFVLKDLEFAARHLPKEWDSKWDGRLTKGAAYAYMCRTALFAKRWDVAITAADEIKKLNKYDLMDNYEDVFKVAGNKEIIFSIAYKIPDMPHYFDRYFAPDGKQGIRRAVPTSELVDSYDMADGTPFSWSGSMANDPYVGREPRFYASIIYNGATWKEKKIYTYVDAENGFAAYRDNMNPGEKQTVTGYFIRKYLQENNADFDDKGSDQFWIEMRYAEVLLNLAEALAEQDYSKNQDDALEALNEVRERVNLPKRTTEEAPDKDSFMKLLRKERICELAFEGFRYWDLRRWRLAGEVIDGKQAHGTKITKKDDNTYTYEQVSCDDNINRFFPERYYLLPIPVDELQNNPLCENNAPW</sequence>
<keyword evidence="3" id="KW-0732">Signal</keyword>
<dbReference type="EMBL" id="VYQC01000003">
    <property type="protein sequence ID" value="KAA9048613.1"/>
    <property type="molecule type" value="Genomic_DNA"/>
</dbReference>
<dbReference type="Proteomes" id="UP000471447">
    <property type="component" value="Unassembled WGS sequence"/>
</dbReference>
<evidence type="ECO:0000313" key="8">
    <source>
        <dbReference type="EMBL" id="KAA9048613.1"/>
    </source>
</evidence>
<dbReference type="EMBL" id="WDES01000004">
    <property type="protein sequence ID" value="KAB6090445.1"/>
    <property type="molecule type" value="Genomic_DNA"/>
</dbReference>
<dbReference type="EMBL" id="WDCG01000042">
    <property type="protein sequence ID" value="KAB6417543.1"/>
    <property type="molecule type" value="Genomic_DNA"/>
</dbReference>
<keyword evidence="12" id="KW-1185">Reference proteome</keyword>
<reference evidence="8" key="2">
    <citation type="journal article" date="2019" name="bioRxiv">
        <title>Acquired interbacterial defense systems protect against interspecies antagonism in the human gut microbiome.</title>
        <authorList>
            <person name="Ross B.D."/>
            <person name="Verster A.J."/>
            <person name="Radey M.C."/>
            <person name="Schmidtke D.T."/>
            <person name="Pope C.E."/>
            <person name="Hoffman L.R."/>
            <person name="Hajjar A.M."/>
            <person name="Peterson S.B."/>
            <person name="Borenstein E."/>
            <person name="Mougous J.D."/>
        </authorList>
    </citation>
    <scope>NUCLEOTIDE SEQUENCE</scope>
    <source>
        <strain evidence="8">H204</strain>
    </source>
</reference>
<evidence type="ECO:0000313" key="10">
    <source>
        <dbReference type="EMBL" id="KAB6417543.1"/>
    </source>
</evidence>
<dbReference type="AlphaFoldDB" id="A0A5N0M928"/>
<dbReference type="InterPro" id="IPR012944">
    <property type="entry name" value="SusD_RagB_dom"/>
</dbReference>
<evidence type="ECO:0000313" key="13">
    <source>
        <dbReference type="Proteomes" id="UP000471447"/>
    </source>
</evidence>
<evidence type="ECO:0000259" key="6">
    <source>
        <dbReference type="Pfam" id="PF07980"/>
    </source>
</evidence>
<evidence type="ECO:0000256" key="2">
    <source>
        <dbReference type="ARBA" id="ARBA00006275"/>
    </source>
</evidence>
<evidence type="ECO:0000256" key="1">
    <source>
        <dbReference type="ARBA" id="ARBA00004442"/>
    </source>
</evidence>
<protein>
    <submittedName>
        <fullName evidence="9">RagB/SusD family nutrient uptake outer membrane protein</fullName>
    </submittedName>
</protein>
<feature type="domain" description="SusD-like N-terminal" evidence="7">
    <location>
        <begin position="27"/>
        <end position="228"/>
    </location>
</feature>
<dbReference type="InterPro" id="IPR011990">
    <property type="entry name" value="TPR-like_helical_dom_sf"/>
</dbReference>
<evidence type="ECO:0000256" key="3">
    <source>
        <dbReference type="ARBA" id="ARBA00022729"/>
    </source>
</evidence>
<comment type="caution">
    <text evidence="9">The sequence shown here is derived from an EMBL/GenBank/DDBJ whole genome shotgun (WGS) entry which is preliminary data.</text>
</comment>
<reference evidence="8" key="4">
    <citation type="submission" date="2019-09" db="EMBL/GenBank/DDBJ databases">
        <authorList>
            <person name="Ross B.D."/>
            <person name="Verster A.J."/>
            <person name="Radey M.C."/>
            <person name="Schmidtke D.T."/>
            <person name="Pope C.E."/>
            <person name="Hoffman L.R."/>
            <person name="Hajjar A.M."/>
            <person name="Peterson S.B."/>
            <person name="Borenstein E."/>
            <person name="Mougous J.D."/>
        </authorList>
    </citation>
    <scope>NUCLEOTIDE SEQUENCE</scope>
    <source>
        <strain evidence="8">H204</strain>
    </source>
</reference>
<evidence type="ECO:0000313" key="9">
    <source>
        <dbReference type="EMBL" id="KAB6090445.1"/>
    </source>
</evidence>
<dbReference type="Proteomes" id="UP000327007">
    <property type="component" value="Unassembled WGS sequence"/>
</dbReference>
<dbReference type="InterPro" id="IPR033985">
    <property type="entry name" value="SusD-like_N"/>
</dbReference>